<reference evidence="1" key="1">
    <citation type="submission" date="2025-08" db="UniProtKB">
        <authorList>
            <consortium name="Ensembl"/>
        </authorList>
    </citation>
    <scope>IDENTIFICATION</scope>
</reference>
<dbReference type="Proteomes" id="UP000265000">
    <property type="component" value="Unplaced"/>
</dbReference>
<dbReference type="GeneTree" id="ENSGT01010000224679"/>
<accession>A0A3Q2Q051</accession>
<protein>
    <submittedName>
        <fullName evidence="1">Uncharacterized protein</fullName>
    </submittedName>
</protein>
<keyword evidence="2" id="KW-1185">Reference proteome</keyword>
<dbReference type="STRING" id="8078.ENSFHEP00000019104"/>
<evidence type="ECO:0000313" key="2">
    <source>
        <dbReference type="Proteomes" id="UP000265000"/>
    </source>
</evidence>
<reference evidence="1" key="2">
    <citation type="submission" date="2025-09" db="UniProtKB">
        <authorList>
            <consortium name="Ensembl"/>
        </authorList>
    </citation>
    <scope>IDENTIFICATION</scope>
</reference>
<proteinExistence type="predicted"/>
<organism evidence="1 2">
    <name type="scientific">Fundulus heteroclitus</name>
    <name type="common">Killifish</name>
    <name type="synonym">Mummichog</name>
    <dbReference type="NCBI Taxonomy" id="8078"/>
    <lineage>
        <taxon>Eukaryota</taxon>
        <taxon>Metazoa</taxon>
        <taxon>Chordata</taxon>
        <taxon>Craniata</taxon>
        <taxon>Vertebrata</taxon>
        <taxon>Euteleostomi</taxon>
        <taxon>Actinopterygii</taxon>
        <taxon>Neopterygii</taxon>
        <taxon>Teleostei</taxon>
        <taxon>Neoteleostei</taxon>
        <taxon>Acanthomorphata</taxon>
        <taxon>Ovalentaria</taxon>
        <taxon>Atherinomorphae</taxon>
        <taxon>Cyprinodontiformes</taxon>
        <taxon>Fundulidae</taxon>
        <taxon>Fundulus</taxon>
    </lineage>
</organism>
<dbReference type="AlphaFoldDB" id="A0A3Q2Q051"/>
<sequence length="105" mass="11955">MAECWNTDTGDAVYRSRDAVKNLRIKVRIQRVTSTAAISQHLQQQVLAQKGREGIDQVEVLAMFVPLVTKASDRCSKRHSIVLFGIRTQILNISRRAGRYRKKVC</sequence>
<evidence type="ECO:0000313" key="1">
    <source>
        <dbReference type="Ensembl" id="ENSFHEP00000019104.1"/>
    </source>
</evidence>
<dbReference type="Ensembl" id="ENSFHET00000028255.1">
    <property type="protein sequence ID" value="ENSFHEP00000019104.1"/>
    <property type="gene ID" value="ENSFHEG00000021001.1"/>
</dbReference>
<name>A0A3Q2Q051_FUNHE</name>